<sequence>MANANVDVVYEIYANNINDAIDAKNKIIANTLDDEKVRINIKTSGNV</sequence>
<organism evidence="1">
    <name type="scientific">Siphoviridae sp. ctC4e1</name>
    <dbReference type="NCBI Taxonomy" id="2825375"/>
    <lineage>
        <taxon>Viruses</taxon>
        <taxon>Duplodnaviria</taxon>
        <taxon>Heunggongvirae</taxon>
        <taxon>Uroviricota</taxon>
        <taxon>Caudoviricetes</taxon>
    </lineage>
</organism>
<accession>A0A8S5VI16</accession>
<evidence type="ECO:0000313" key="1">
    <source>
        <dbReference type="EMBL" id="DAG06320.1"/>
    </source>
</evidence>
<name>A0A8S5VI16_9CAUD</name>
<protein>
    <submittedName>
        <fullName evidence="1">Uncharacterized protein</fullName>
    </submittedName>
</protein>
<dbReference type="EMBL" id="BK016269">
    <property type="protein sequence ID" value="DAG06320.1"/>
    <property type="molecule type" value="Genomic_DNA"/>
</dbReference>
<proteinExistence type="predicted"/>
<reference evidence="1" key="1">
    <citation type="journal article" date="2021" name="Proc. Natl. Acad. Sci. U.S.A.">
        <title>A Catalog of Tens of Thousands of Viruses from Human Metagenomes Reveals Hidden Associations with Chronic Diseases.</title>
        <authorList>
            <person name="Tisza M.J."/>
            <person name="Buck C.B."/>
        </authorList>
    </citation>
    <scope>NUCLEOTIDE SEQUENCE</scope>
    <source>
        <strain evidence="1">CtC4e1</strain>
    </source>
</reference>